<dbReference type="InterPro" id="IPR040441">
    <property type="entry name" value="CFA20/CFAP20DC"/>
</dbReference>
<dbReference type="EMBL" id="CAJNON010000022">
    <property type="protein sequence ID" value="CAF0802583.1"/>
    <property type="molecule type" value="Genomic_DNA"/>
</dbReference>
<dbReference type="InterPro" id="IPR007714">
    <property type="entry name" value="CFA20_dom"/>
</dbReference>
<dbReference type="AlphaFoldDB" id="A0A813SVS9"/>
<evidence type="ECO:0000313" key="2">
    <source>
        <dbReference type="EMBL" id="CAF0802583.1"/>
    </source>
</evidence>
<evidence type="ECO:0000259" key="1">
    <source>
        <dbReference type="Pfam" id="PF05018"/>
    </source>
</evidence>
<dbReference type="Pfam" id="PF05018">
    <property type="entry name" value="CFA20_dom"/>
    <property type="match status" value="1"/>
</dbReference>
<gene>
    <name evidence="3" type="ORF">BJG266_LOCUS9553</name>
    <name evidence="4" type="ORF">OKA104_LOCUS4736</name>
    <name evidence="2" type="ORF">VCS650_LOCUS4099</name>
</gene>
<reference evidence="2" key="1">
    <citation type="submission" date="2021-02" db="EMBL/GenBank/DDBJ databases">
        <authorList>
            <person name="Nowell W R."/>
        </authorList>
    </citation>
    <scope>NUCLEOTIDE SEQUENCE</scope>
</reference>
<dbReference type="Proteomes" id="UP000663877">
    <property type="component" value="Unassembled WGS sequence"/>
</dbReference>
<protein>
    <recommendedName>
        <fullName evidence="1">CFA20 domain-containing protein</fullName>
    </recommendedName>
</protein>
<feature type="domain" description="CFA20" evidence="1">
    <location>
        <begin position="1"/>
        <end position="155"/>
    </location>
</feature>
<dbReference type="EMBL" id="CAJOAY010000157">
    <property type="protein sequence ID" value="CAF3563866.1"/>
    <property type="molecule type" value="Genomic_DNA"/>
</dbReference>
<sequence>MFRQTYQLGLLSILSSHGSKPFETWICKASNGYIKRITDEDTNSLVLELISSNVSSTYVTCPCYPYNSLGIKMQYLNLYIKNLRRYFVMEIEVLDSQKMHRRFKISTFATKTKIGPFGTHSPLNWIEGWNRLTLNLESFTKTVYGTNYVECRRITEYKEEELPLDYQIRCRIDRSKRPAPVRRMPTSKTDQNQTKKIFSTPSKLTQVQNNLIDNTKKQIENQFTTIKEIASNERMINVPQGSIASDIQQVEDLNDNDIEQIDNQQSIVDDINNLNLDTDEKSFDDINMSSNAYRQQFFDLFH</sequence>
<dbReference type="OrthoDB" id="7486196at2759"/>
<dbReference type="EMBL" id="CAJNOI010000031">
    <property type="protein sequence ID" value="CAF0883436.1"/>
    <property type="molecule type" value="Genomic_DNA"/>
</dbReference>
<organism evidence="2 5">
    <name type="scientific">Adineta steineri</name>
    <dbReference type="NCBI Taxonomy" id="433720"/>
    <lineage>
        <taxon>Eukaryota</taxon>
        <taxon>Metazoa</taxon>
        <taxon>Spiralia</taxon>
        <taxon>Gnathifera</taxon>
        <taxon>Rotifera</taxon>
        <taxon>Eurotatoria</taxon>
        <taxon>Bdelloidea</taxon>
        <taxon>Adinetida</taxon>
        <taxon>Adinetidae</taxon>
        <taxon>Adineta</taxon>
    </lineage>
</organism>
<dbReference type="PANTHER" id="PTHR12458">
    <property type="entry name" value="ORF PROTEIN"/>
    <property type="match status" value="1"/>
</dbReference>
<evidence type="ECO:0000313" key="4">
    <source>
        <dbReference type="EMBL" id="CAF3563866.1"/>
    </source>
</evidence>
<evidence type="ECO:0000313" key="5">
    <source>
        <dbReference type="Proteomes" id="UP000663891"/>
    </source>
</evidence>
<name>A0A813SVS9_9BILA</name>
<accession>A0A813SVS9</accession>
<evidence type="ECO:0000313" key="3">
    <source>
        <dbReference type="EMBL" id="CAF0883436.1"/>
    </source>
</evidence>
<dbReference type="Proteomes" id="UP000663891">
    <property type="component" value="Unassembled WGS sequence"/>
</dbReference>
<comment type="caution">
    <text evidence="2">The sequence shown here is derived from an EMBL/GenBank/DDBJ whole genome shotgun (WGS) entry which is preliminary data.</text>
</comment>
<proteinExistence type="predicted"/>
<dbReference type="Proteomes" id="UP000663881">
    <property type="component" value="Unassembled WGS sequence"/>
</dbReference>